<accession>A0A674K820</accession>
<feature type="disulfide bond" evidence="6">
    <location>
        <begin position="123"/>
        <end position="149"/>
    </location>
</feature>
<dbReference type="CDD" id="cd00062">
    <property type="entry name" value="FN2"/>
    <property type="match status" value="2"/>
</dbReference>
<feature type="disulfide bond" evidence="6">
    <location>
        <begin position="137"/>
        <end position="164"/>
    </location>
</feature>
<dbReference type="PRINTS" id="PR00013">
    <property type="entry name" value="FNTYPEII"/>
</dbReference>
<evidence type="ECO:0000256" key="6">
    <source>
        <dbReference type="PROSITE-ProRule" id="PRU00479"/>
    </source>
</evidence>
<dbReference type="SUPFAM" id="SSF57440">
    <property type="entry name" value="Kringle-like"/>
    <property type="match status" value="2"/>
</dbReference>
<keyword evidence="9" id="KW-1185">Reference proteome</keyword>
<feature type="domain" description="Fibronectin type-II" evidence="7">
    <location>
        <begin position="118"/>
        <end position="166"/>
    </location>
</feature>
<evidence type="ECO:0000256" key="3">
    <source>
        <dbReference type="ARBA" id="ARBA00022525"/>
    </source>
</evidence>
<dbReference type="PROSITE" id="PS51092">
    <property type="entry name" value="FN2_2"/>
    <property type="match status" value="2"/>
</dbReference>
<evidence type="ECO:0000256" key="2">
    <source>
        <dbReference type="ARBA" id="ARBA00010011"/>
    </source>
</evidence>
<dbReference type="Gene3D" id="2.10.10.10">
    <property type="entry name" value="Fibronectin, type II, collagen-binding"/>
    <property type="match status" value="2"/>
</dbReference>
<dbReference type="InterPro" id="IPR036943">
    <property type="entry name" value="FN_type2_sf"/>
</dbReference>
<evidence type="ECO:0000313" key="8">
    <source>
        <dbReference type="Ensembl" id="ENSTMTP00000027464.1"/>
    </source>
</evidence>
<dbReference type="Proteomes" id="UP000472274">
    <property type="component" value="Unplaced"/>
</dbReference>
<evidence type="ECO:0000256" key="1">
    <source>
        <dbReference type="ARBA" id="ARBA00004613"/>
    </source>
</evidence>
<reference evidence="8" key="1">
    <citation type="submission" date="2025-08" db="UniProtKB">
        <authorList>
            <consortium name="Ensembl"/>
        </authorList>
    </citation>
    <scope>IDENTIFICATION</scope>
</reference>
<keyword evidence="5 6" id="KW-1015">Disulfide bond</keyword>
<reference evidence="8" key="2">
    <citation type="submission" date="2025-09" db="UniProtKB">
        <authorList>
            <consortium name="Ensembl"/>
        </authorList>
    </citation>
    <scope>IDENTIFICATION</scope>
</reference>
<evidence type="ECO:0000313" key="9">
    <source>
        <dbReference type="Proteomes" id="UP000472274"/>
    </source>
</evidence>
<name>A0A674K820_9SAUR</name>
<dbReference type="InterPro" id="IPR051666">
    <property type="entry name" value="SP_Capacitation_Regulator"/>
</dbReference>
<dbReference type="GO" id="GO:0009986">
    <property type="term" value="C:cell surface"/>
    <property type="evidence" value="ECO:0007669"/>
    <property type="project" value="TreeGrafter"/>
</dbReference>
<dbReference type="SMART" id="SM00059">
    <property type="entry name" value="FN2"/>
    <property type="match status" value="2"/>
</dbReference>
<dbReference type="InParanoid" id="A0A674K820"/>
<dbReference type="GO" id="GO:0048240">
    <property type="term" value="P:sperm capacitation"/>
    <property type="evidence" value="ECO:0007669"/>
    <property type="project" value="TreeGrafter"/>
</dbReference>
<dbReference type="InterPro" id="IPR000562">
    <property type="entry name" value="FN_type2_dom"/>
</dbReference>
<organism evidence="8 9">
    <name type="scientific">Terrapene triunguis</name>
    <name type="common">Three-toed box turtle</name>
    <dbReference type="NCBI Taxonomy" id="2587831"/>
    <lineage>
        <taxon>Eukaryota</taxon>
        <taxon>Metazoa</taxon>
        <taxon>Chordata</taxon>
        <taxon>Craniata</taxon>
        <taxon>Vertebrata</taxon>
        <taxon>Euteleostomi</taxon>
        <taxon>Archelosauria</taxon>
        <taxon>Testudinata</taxon>
        <taxon>Testudines</taxon>
        <taxon>Cryptodira</taxon>
        <taxon>Durocryptodira</taxon>
        <taxon>Testudinoidea</taxon>
        <taxon>Emydidae</taxon>
        <taxon>Terrapene</taxon>
    </lineage>
</organism>
<dbReference type="GO" id="GO:0005576">
    <property type="term" value="C:extracellular region"/>
    <property type="evidence" value="ECO:0007669"/>
    <property type="project" value="UniProtKB-SubCell"/>
</dbReference>
<evidence type="ECO:0000259" key="7">
    <source>
        <dbReference type="PROSITE" id="PS51092"/>
    </source>
</evidence>
<keyword evidence="4" id="KW-0677">Repeat</keyword>
<dbReference type="InterPro" id="IPR013806">
    <property type="entry name" value="Kringle-like"/>
</dbReference>
<comment type="subcellular location">
    <subcellularLocation>
        <location evidence="1">Secreted</location>
    </subcellularLocation>
</comment>
<feature type="disulfide bond" evidence="6">
    <location>
        <begin position="75"/>
        <end position="101"/>
    </location>
</feature>
<evidence type="ECO:0000256" key="5">
    <source>
        <dbReference type="ARBA" id="ARBA00023157"/>
    </source>
</evidence>
<dbReference type="PANTHER" id="PTHR22918:SF1">
    <property type="entry name" value="FIBRONECTIN TYPE-II DOMAIN-CONTAINING PROTEIN"/>
    <property type="match status" value="1"/>
</dbReference>
<comment type="caution">
    <text evidence="6">Lacks conserved residue(s) required for the propagation of feature annotation.</text>
</comment>
<dbReference type="PROSITE" id="PS00023">
    <property type="entry name" value="FN2_1"/>
    <property type="match status" value="1"/>
</dbReference>
<proteinExistence type="inferred from homology"/>
<dbReference type="AlphaFoldDB" id="A0A674K820"/>
<evidence type="ECO:0000256" key="4">
    <source>
        <dbReference type="ARBA" id="ARBA00022737"/>
    </source>
</evidence>
<dbReference type="Ensembl" id="ENSTMTT00000028450.1">
    <property type="protein sequence ID" value="ENSTMTP00000027464.1"/>
    <property type="gene ID" value="ENSTMTG00000020030.1"/>
</dbReference>
<dbReference type="GeneTree" id="ENSGT01000000214845"/>
<feature type="domain" description="Fibronectin type-II" evidence="7">
    <location>
        <begin position="70"/>
        <end position="118"/>
    </location>
</feature>
<dbReference type="GO" id="GO:0008201">
    <property type="term" value="F:heparin binding"/>
    <property type="evidence" value="ECO:0007669"/>
    <property type="project" value="TreeGrafter"/>
</dbReference>
<dbReference type="PANTHER" id="PTHR22918">
    <property type="entry name" value="SEMINAL PLASMA PROTEIN"/>
    <property type="match status" value="1"/>
</dbReference>
<comment type="similarity">
    <text evidence="2">Belongs to the seminal plasma protein family.</text>
</comment>
<dbReference type="FunFam" id="2.10.10.10:FF:000003">
    <property type="entry name" value="binder of sperm protein homolog 1"/>
    <property type="match status" value="1"/>
</dbReference>
<protein>
    <recommendedName>
        <fullName evidence="7">Fibronectin type-II domain-containing protein</fullName>
    </recommendedName>
</protein>
<dbReference type="Pfam" id="PF00040">
    <property type="entry name" value="fn2"/>
    <property type="match status" value="2"/>
</dbReference>
<sequence length="177" mass="19534">MPVCGALAQGVLSPSLVGQMSSWRGCMLQMTPLPRLFFFVKKTATTVSLFGIPAVHSDLLVAFAAYGGNSNGQRCIFPFVYKTELFHSCTNAGDNMGNFWCATTKNYNQDKLWISSYIPSGSCAIPFTYNKQEYHTCTSDGASSGKLWCSTTRNYDVDKKWTYCSTPEKAEQAEVHG</sequence>
<keyword evidence="3" id="KW-0964">Secreted</keyword>